<keyword evidence="2" id="KW-1185">Reference proteome</keyword>
<sequence length="427" mass="45538">MEAAALAASRPRNEDTVSAVDSRDDVVAFVVGSGQHTMYFSKSALMRHAPFFRAYFTEHAAQAAETGGSECGGSIVVLRHVRPRSAEAALRLCHSAHHADDKLFWSLQRECEKADAAHQPEALRAVLSLYSACVTFELHAHAQTIGVTVASVVAADTVYDVLKTCARYTTTLLPETQRAVGLDVLLAACNAFVRAPGGQQGERRWHRLFKQYPGLSERVAAASAAPAASAAVAALSSAHGEGNAIAAEASSPSPPRRALLSPRKDAVVAEASAIAIPKATAPLPDVFAEHLRQTEDLALAAQWRCRTMAAEVTALRKDCAALNSTAKRDEAVAAELTLYLGEVRVYLQALRHAEAEMQRLCAAAAALCTAPSLPTSASTLHELRYNIQHASSRTAERKAAVDELIAVEQDALCELDAELARLRGAMC</sequence>
<dbReference type="InterPro" id="IPR011333">
    <property type="entry name" value="SKP1/BTB/POZ_sf"/>
</dbReference>
<evidence type="ECO:0008006" key="3">
    <source>
        <dbReference type="Google" id="ProtNLM"/>
    </source>
</evidence>
<evidence type="ECO:0000313" key="2">
    <source>
        <dbReference type="Proteomes" id="UP000674143"/>
    </source>
</evidence>
<dbReference type="RefSeq" id="XP_067064121.1">
    <property type="nucleotide sequence ID" value="XM_067209058.1"/>
</dbReference>
<evidence type="ECO:0000313" key="1">
    <source>
        <dbReference type="EMBL" id="KAG5481442.1"/>
    </source>
</evidence>
<accession>A0A836H8E1</accession>
<protein>
    <recommendedName>
        <fullName evidence="3">BTB domain-containing protein</fullName>
    </recommendedName>
</protein>
<proteinExistence type="predicted"/>
<name>A0A836H8E1_9TRYP</name>
<dbReference type="Proteomes" id="UP000674143">
    <property type="component" value="Unassembled WGS sequence"/>
</dbReference>
<organism evidence="1 2">
    <name type="scientific">Leishmania orientalis</name>
    <dbReference type="NCBI Taxonomy" id="2249476"/>
    <lineage>
        <taxon>Eukaryota</taxon>
        <taxon>Discoba</taxon>
        <taxon>Euglenozoa</taxon>
        <taxon>Kinetoplastea</taxon>
        <taxon>Metakinetoplastina</taxon>
        <taxon>Trypanosomatida</taxon>
        <taxon>Trypanosomatidae</taxon>
        <taxon>Leishmaniinae</taxon>
        <taxon>Leishmania</taxon>
    </lineage>
</organism>
<dbReference type="KEGG" id="loi:92362992"/>
<dbReference type="EMBL" id="JAFHLR010000018">
    <property type="protein sequence ID" value="KAG5481442.1"/>
    <property type="molecule type" value="Genomic_DNA"/>
</dbReference>
<comment type="caution">
    <text evidence="1">The sequence shown here is derived from an EMBL/GenBank/DDBJ whole genome shotgun (WGS) entry which is preliminary data.</text>
</comment>
<dbReference type="GeneID" id="92362992"/>
<dbReference type="Gene3D" id="3.30.710.10">
    <property type="entry name" value="Potassium Channel Kv1.1, Chain A"/>
    <property type="match status" value="1"/>
</dbReference>
<gene>
    <name evidence="1" type="ORF">LSCM4_07154</name>
</gene>
<reference evidence="2" key="1">
    <citation type="journal article" date="2021" name="Microbiol. Resour. Announc.">
        <title>LGAAP: Leishmaniinae Genome Assembly and Annotation Pipeline.</title>
        <authorList>
            <person name="Almutairi H."/>
            <person name="Urbaniak M.D."/>
            <person name="Bates M.D."/>
            <person name="Jariyapan N."/>
            <person name="Kwakye-Nuako G."/>
            <person name="Thomaz-Soccol V."/>
            <person name="Al-Salem W.S."/>
            <person name="Dillon R.J."/>
            <person name="Bates P.A."/>
            <person name="Gatherer D."/>
        </authorList>
    </citation>
    <scope>NUCLEOTIDE SEQUENCE [LARGE SCALE GENOMIC DNA]</scope>
</reference>
<dbReference type="SMR" id="A0A836H8E1"/>
<reference evidence="2" key="2">
    <citation type="journal article" date="2021" name="Sci. Data">
        <title>Chromosome-scale genome sequencing, assembly and annotation of six genomes from subfamily Leishmaniinae.</title>
        <authorList>
            <person name="Almutairi H."/>
            <person name="Urbaniak M.D."/>
            <person name="Bates M.D."/>
            <person name="Jariyapan N."/>
            <person name="Kwakye-Nuako G."/>
            <person name="Thomaz Soccol V."/>
            <person name="Al-Salem W.S."/>
            <person name="Dillon R.J."/>
            <person name="Bates P.A."/>
            <person name="Gatherer D."/>
        </authorList>
    </citation>
    <scope>NUCLEOTIDE SEQUENCE [LARGE SCALE GENOMIC DNA]</scope>
</reference>
<dbReference type="AlphaFoldDB" id="A0A836H8E1"/>